<proteinExistence type="predicted"/>
<reference evidence="2" key="2">
    <citation type="submission" date="2018-08" db="EMBL/GenBank/DDBJ databases">
        <title>Complete Genome Sequence of Spiroplasma phoeniceum.</title>
        <authorList>
            <person name="Davis R.E."/>
            <person name="Shao J.Y."/>
            <person name="Zhao Y."/>
            <person name="Silver A."/>
            <person name="Stump z."/>
            <person name="Gasparich G."/>
        </authorList>
    </citation>
    <scope>NUCLEOTIDE SEQUENCE</scope>
    <source>
        <strain evidence="2">P40</strain>
    </source>
</reference>
<reference evidence="3" key="1">
    <citation type="submission" date="2018-07" db="EMBL/GenBank/DDBJ databases">
        <title>Complete Genome Sequence of Spiroplasma phoeniceum.</title>
        <authorList>
            <person name="Davis R.E."/>
            <person name="Shao J.Y."/>
            <person name="Zhao Y."/>
            <person name="Silver A."/>
            <person name="Stump z."/>
            <person name="Gasparich G."/>
        </authorList>
    </citation>
    <scope>NUCLEOTIDE SEQUENCE [LARGE SCALE GENOMIC DNA]</scope>
    <source>
        <strain evidence="1 3">P40</strain>
    </source>
</reference>
<dbReference type="AlphaFoldDB" id="A0A345DPV6"/>
<organism evidence="2 3">
    <name type="scientific">Spiroplasma phoeniceum P40</name>
    <dbReference type="NCBI Taxonomy" id="1276259"/>
    <lineage>
        <taxon>Bacteria</taxon>
        <taxon>Bacillati</taxon>
        <taxon>Mycoplasmatota</taxon>
        <taxon>Mollicutes</taxon>
        <taxon>Entomoplasmatales</taxon>
        <taxon>Spiroplasmataceae</taxon>
        <taxon>Spiroplasma</taxon>
    </lineage>
</organism>
<evidence type="ECO:0000313" key="2">
    <source>
        <dbReference type="EMBL" id="AXF96244.1"/>
    </source>
</evidence>
<evidence type="ECO:0000313" key="3">
    <source>
        <dbReference type="Proteomes" id="UP000253689"/>
    </source>
</evidence>
<sequence>MIILKTILEFGVAFATITGWKKSDDFRKEMDALYAPLNQTLKKDNEKYWEQKYKELDEKIKNPIEKSTSISYDDFIEQTKAKIQGNNNTEDK</sequence>
<accession>A0A345DPV6</accession>
<dbReference type="KEGG" id="sphh:SDAV_001277"/>
<name>A0A345DPV6_9MOLU</name>
<keyword evidence="3" id="KW-1185">Reference proteome</keyword>
<protein>
    <submittedName>
        <fullName evidence="2">Uncharacterized protein</fullName>
    </submittedName>
</protein>
<gene>
    <name evidence="2" type="ORF">SDAV_001277</name>
    <name evidence="1" type="ORF">SDAV_0089</name>
</gene>
<evidence type="ECO:0000313" key="1">
    <source>
        <dbReference type="EMBL" id="AXF95105.1"/>
    </source>
</evidence>
<dbReference type="EMBL" id="CP031088">
    <property type="protein sequence ID" value="AXF96244.1"/>
    <property type="molecule type" value="Genomic_DNA"/>
</dbReference>
<dbReference type="KEGG" id="sphh:SDAV_0089"/>
<dbReference type="EMBL" id="CP031088">
    <property type="protein sequence ID" value="AXF95105.1"/>
    <property type="molecule type" value="Genomic_DNA"/>
</dbReference>
<dbReference type="Proteomes" id="UP000253689">
    <property type="component" value="Chromosome"/>
</dbReference>
<dbReference type="RefSeq" id="WP_114564127.1">
    <property type="nucleotide sequence ID" value="NZ_CP031088.1"/>
</dbReference>